<dbReference type="EC" id="2.7.13.3" evidence="3"/>
<dbReference type="SMART" id="SM00091">
    <property type="entry name" value="PAS"/>
    <property type="match status" value="1"/>
</dbReference>
<dbReference type="SMART" id="SM00387">
    <property type="entry name" value="HATPase_c"/>
    <property type="match status" value="1"/>
</dbReference>
<dbReference type="InterPro" id="IPR036097">
    <property type="entry name" value="HisK_dim/P_sf"/>
</dbReference>
<dbReference type="InterPro" id="IPR004358">
    <property type="entry name" value="Sig_transdc_His_kin-like_C"/>
</dbReference>
<protein>
    <recommendedName>
        <fullName evidence="3">histidine kinase</fullName>
        <ecNumber evidence="3">2.7.13.3</ecNumber>
    </recommendedName>
</protein>
<feature type="domain" description="HAMP" evidence="15">
    <location>
        <begin position="71"/>
        <end position="123"/>
    </location>
</feature>
<accession>A0ABV2KCA7</accession>
<dbReference type="InterPro" id="IPR050351">
    <property type="entry name" value="BphY/WalK/GraS-like"/>
</dbReference>
<keyword evidence="12" id="KW-1133">Transmembrane helix</keyword>
<sequence>MMKDLYSRLTIACAILLSVLLTGLGIVLGQFFPLFARDITLDLQRQYWVYLIVTLIIAFILSLFIAMRMMMQYARPVDEVTKVAVQIAQGDYHARTKTDEPEYDNELAISINKIASNLQEMSTLRMMEKERLKTLIESMGSGLLMFGREGSVNLVNGVFEKTFGFSKEEPIGKTFKTIGLPIEIEDLIEDVFMTEQVREKQVRIDSGGFYSYMGVYGAPVIGHHGNWLGIVVVMHDITKLVRLEEVRKDFVANVSHELRTPITSIKGFTETLLDGAMNEPVIMKEFLEIIQKESNRLHLLIDDLLELSAMERENFSLQFGHVELLELMNDALKIVSGSLERKKMAINLDIADEIAIEGDASRLIQVMVNLLSNAINYSKEQTKITVSVKKIAQNVIIEVQDEGIGIEQVELARLFERFYRVDRARSRDSGGTGLGLAIVKHLVEAHSGTVEVESTIGVGTLIRICLPLRQGN</sequence>
<dbReference type="CDD" id="cd00130">
    <property type="entry name" value="PAS"/>
    <property type="match status" value="1"/>
</dbReference>
<evidence type="ECO:0000256" key="11">
    <source>
        <dbReference type="ARBA" id="ARBA00023136"/>
    </source>
</evidence>
<keyword evidence="10" id="KW-0902">Two-component regulatory system</keyword>
<evidence type="ECO:0000256" key="4">
    <source>
        <dbReference type="ARBA" id="ARBA00022475"/>
    </source>
</evidence>
<keyword evidence="12" id="KW-0812">Transmembrane</keyword>
<dbReference type="PROSITE" id="PS50112">
    <property type="entry name" value="PAS"/>
    <property type="match status" value="1"/>
</dbReference>
<comment type="catalytic activity">
    <reaction evidence="1">
        <text>ATP + protein L-histidine = ADP + protein N-phospho-L-histidine.</text>
        <dbReference type="EC" id="2.7.13.3"/>
    </reaction>
</comment>
<dbReference type="InterPro" id="IPR003594">
    <property type="entry name" value="HATPase_dom"/>
</dbReference>
<dbReference type="Gene3D" id="3.30.565.10">
    <property type="entry name" value="Histidine kinase-like ATPase, C-terminal domain"/>
    <property type="match status" value="1"/>
</dbReference>
<organism evidence="16 17">
    <name type="scientific">Sporosarcina psychrophila</name>
    <name type="common">Bacillus psychrophilus</name>
    <dbReference type="NCBI Taxonomy" id="1476"/>
    <lineage>
        <taxon>Bacteria</taxon>
        <taxon>Bacillati</taxon>
        <taxon>Bacillota</taxon>
        <taxon>Bacilli</taxon>
        <taxon>Bacillales</taxon>
        <taxon>Caryophanaceae</taxon>
        <taxon>Sporosarcina</taxon>
    </lineage>
</organism>
<dbReference type="EMBL" id="JBEPME010000006">
    <property type="protein sequence ID" value="MET3658708.1"/>
    <property type="molecule type" value="Genomic_DNA"/>
</dbReference>
<dbReference type="SMART" id="SM00388">
    <property type="entry name" value="HisKA"/>
    <property type="match status" value="1"/>
</dbReference>
<evidence type="ECO:0000313" key="17">
    <source>
        <dbReference type="Proteomes" id="UP001549104"/>
    </source>
</evidence>
<name>A0ABV2KCA7_SPOPS</name>
<comment type="caution">
    <text evidence="16">The sequence shown here is derived from an EMBL/GenBank/DDBJ whole genome shotgun (WGS) entry which is preliminary data.</text>
</comment>
<keyword evidence="4" id="KW-1003">Cell membrane</keyword>
<evidence type="ECO:0000256" key="7">
    <source>
        <dbReference type="ARBA" id="ARBA00022741"/>
    </source>
</evidence>
<feature type="transmembrane region" description="Helical" evidence="12">
    <location>
        <begin position="12"/>
        <end position="35"/>
    </location>
</feature>
<dbReference type="NCBIfam" id="TIGR00229">
    <property type="entry name" value="sensory_box"/>
    <property type="match status" value="1"/>
</dbReference>
<dbReference type="PANTHER" id="PTHR45453">
    <property type="entry name" value="PHOSPHATE REGULON SENSOR PROTEIN PHOR"/>
    <property type="match status" value="1"/>
</dbReference>
<proteinExistence type="predicted"/>
<reference evidence="16 17" key="1">
    <citation type="submission" date="2024-06" db="EMBL/GenBank/DDBJ databases">
        <title>Sorghum-associated microbial communities from plants grown in Nebraska, USA.</title>
        <authorList>
            <person name="Schachtman D."/>
        </authorList>
    </citation>
    <scope>NUCLEOTIDE SEQUENCE [LARGE SCALE GENOMIC DNA]</scope>
    <source>
        <strain evidence="16 17">1288</strain>
    </source>
</reference>
<feature type="domain" description="PAS" evidence="14">
    <location>
        <begin position="128"/>
        <end position="174"/>
    </location>
</feature>
<dbReference type="NCBIfam" id="NF046044">
    <property type="entry name" value="PnpS"/>
    <property type="match status" value="1"/>
</dbReference>
<dbReference type="InterPro" id="IPR005467">
    <property type="entry name" value="His_kinase_dom"/>
</dbReference>
<keyword evidence="11 12" id="KW-0472">Membrane</keyword>
<evidence type="ECO:0000313" key="16">
    <source>
        <dbReference type="EMBL" id="MET3658708.1"/>
    </source>
</evidence>
<keyword evidence="5" id="KW-0597">Phosphoprotein</keyword>
<dbReference type="CDD" id="cd00075">
    <property type="entry name" value="HATPase"/>
    <property type="match status" value="1"/>
</dbReference>
<feature type="domain" description="Histidine kinase" evidence="13">
    <location>
        <begin position="253"/>
        <end position="470"/>
    </location>
</feature>
<dbReference type="GO" id="GO:0004673">
    <property type="term" value="F:protein histidine kinase activity"/>
    <property type="evidence" value="ECO:0007669"/>
    <property type="project" value="UniProtKB-EC"/>
</dbReference>
<dbReference type="Gene3D" id="3.30.450.20">
    <property type="entry name" value="PAS domain"/>
    <property type="match status" value="1"/>
</dbReference>
<evidence type="ECO:0000256" key="1">
    <source>
        <dbReference type="ARBA" id="ARBA00000085"/>
    </source>
</evidence>
<dbReference type="InterPro" id="IPR013767">
    <property type="entry name" value="PAS_fold"/>
</dbReference>
<dbReference type="InterPro" id="IPR000014">
    <property type="entry name" value="PAS"/>
</dbReference>
<dbReference type="Pfam" id="PF02518">
    <property type="entry name" value="HATPase_c"/>
    <property type="match status" value="1"/>
</dbReference>
<keyword evidence="9" id="KW-0067">ATP-binding</keyword>
<feature type="transmembrane region" description="Helical" evidence="12">
    <location>
        <begin position="47"/>
        <end position="66"/>
    </location>
</feature>
<dbReference type="InterPro" id="IPR036890">
    <property type="entry name" value="HATPase_C_sf"/>
</dbReference>
<keyword evidence="6 16" id="KW-0808">Transferase</keyword>
<dbReference type="PRINTS" id="PR00344">
    <property type="entry name" value="BCTRLSENSOR"/>
</dbReference>
<dbReference type="InterPro" id="IPR003661">
    <property type="entry name" value="HisK_dim/P_dom"/>
</dbReference>
<evidence type="ECO:0000256" key="9">
    <source>
        <dbReference type="ARBA" id="ARBA00022840"/>
    </source>
</evidence>
<keyword evidence="17" id="KW-1185">Reference proteome</keyword>
<dbReference type="Proteomes" id="UP001549104">
    <property type="component" value="Unassembled WGS sequence"/>
</dbReference>
<evidence type="ECO:0000256" key="3">
    <source>
        <dbReference type="ARBA" id="ARBA00012438"/>
    </source>
</evidence>
<dbReference type="SUPFAM" id="SSF47384">
    <property type="entry name" value="Homodimeric domain of signal transducing histidine kinase"/>
    <property type="match status" value="1"/>
</dbReference>
<dbReference type="SUPFAM" id="SSF55785">
    <property type="entry name" value="PYP-like sensor domain (PAS domain)"/>
    <property type="match status" value="1"/>
</dbReference>
<dbReference type="CDD" id="cd06225">
    <property type="entry name" value="HAMP"/>
    <property type="match status" value="1"/>
</dbReference>
<dbReference type="Pfam" id="PF00512">
    <property type="entry name" value="HisKA"/>
    <property type="match status" value="1"/>
</dbReference>
<gene>
    <name evidence="16" type="ORF">ABIC55_003826</name>
</gene>
<dbReference type="InterPro" id="IPR003660">
    <property type="entry name" value="HAMP_dom"/>
</dbReference>
<evidence type="ECO:0000256" key="2">
    <source>
        <dbReference type="ARBA" id="ARBA00004651"/>
    </source>
</evidence>
<evidence type="ECO:0000256" key="10">
    <source>
        <dbReference type="ARBA" id="ARBA00023012"/>
    </source>
</evidence>
<keyword evidence="7" id="KW-0547">Nucleotide-binding</keyword>
<evidence type="ECO:0000259" key="15">
    <source>
        <dbReference type="PROSITE" id="PS50885"/>
    </source>
</evidence>
<evidence type="ECO:0000256" key="6">
    <source>
        <dbReference type="ARBA" id="ARBA00022679"/>
    </source>
</evidence>
<evidence type="ECO:0000259" key="13">
    <source>
        <dbReference type="PROSITE" id="PS50109"/>
    </source>
</evidence>
<dbReference type="CDD" id="cd00082">
    <property type="entry name" value="HisKA"/>
    <property type="match status" value="1"/>
</dbReference>
<dbReference type="Gene3D" id="1.10.287.130">
    <property type="match status" value="1"/>
</dbReference>
<dbReference type="InterPro" id="IPR035965">
    <property type="entry name" value="PAS-like_dom_sf"/>
</dbReference>
<dbReference type="PANTHER" id="PTHR45453:SF1">
    <property type="entry name" value="PHOSPHATE REGULON SENSOR PROTEIN PHOR"/>
    <property type="match status" value="1"/>
</dbReference>
<dbReference type="PROSITE" id="PS50109">
    <property type="entry name" value="HIS_KIN"/>
    <property type="match status" value="1"/>
</dbReference>
<dbReference type="Gene3D" id="6.10.340.10">
    <property type="match status" value="1"/>
</dbReference>
<dbReference type="SUPFAM" id="SSF55874">
    <property type="entry name" value="ATPase domain of HSP90 chaperone/DNA topoisomerase II/histidine kinase"/>
    <property type="match status" value="1"/>
</dbReference>
<evidence type="ECO:0000259" key="14">
    <source>
        <dbReference type="PROSITE" id="PS50112"/>
    </source>
</evidence>
<comment type="subcellular location">
    <subcellularLocation>
        <location evidence="2">Cell membrane</location>
        <topology evidence="2">Multi-pass membrane protein</topology>
    </subcellularLocation>
</comment>
<evidence type="ECO:0000256" key="5">
    <source>
        <dbReference type="ARBA" id="ARBA00022553"/>
    </source>
</evidence>
<keyword evidence="8 16" id="KW-0418">Kinase</keyword>
<evidence type="ECO:0000256" key="8">
    <source>
        <dbReference type="ARBA" id="ARBA00022777"/>
    </source>
</evidence>
<evidence type="ECO:0000256" key="12">
    <source>
        <dbReference type="SAM" id="Phobius"/>
    </source>
</evidence>
<dbReference type="PROSITE" id="PS50885">
    <property type="entry name" value="HAMP"/>
    <property type="match status" value="1"/>
</dbReference>
<dbReference type="Pfam" id="PF00989">
    <property type="entry name" value="PAS"/>
    <property type="match status" value="1"/>
</dbReference>